<comment type="caution">
    <text evidence="1">The sequence shown here is derived from an EMBL/GenBank/DDBJ whole genome shotgun (WGS) entry which is preliminary data.</text>
</comment>
<dbReference type="EMBL" id="BTRK01000003">
    <property type="protein sequence ID" value="GMR39841.1"/>
    <property type="molecule type" value="Genomic_DNA"/>
</dbReference>
<organism evidence="1 2">
    <name type="scientific">Pristionchus mayeri</name>
    <dbReference type="NCBI Taxonomy" id="1317129"/>
    <lineage>
        <taxon>Eukaryota</taxon>
        <taxon>Metazoa</taxon>
        <taxon>Ecdysozoa</taxon>
        <taxon>Nematoda</taxon>
        <taxon>Chromadorea</taxon>
        <taxon>Rhabditida</taxon>
        <taxon>Rhabditina</taxon>
        <taxon>Diplogasteromorpha</taxon>
        <taxon>Diplogasteroidea</taxon>
        <taxon>Neodiplogasteridae</taxon>
        <taxon>Pristionchus</taxon>
    </lineage>
</organism>
<sequence>MRMSRSLCAIVFRPHETALADMRNVQTIIYRYGGVASLDFHPSNAMPFTISLTQSPSSPRLDDHPLEKLPPTDCLTKHPRIVLKNPHDPDTRMGRVTQVLATPKWWMHQHKYRKVWETAVNPEEKISRTQVKLH</sequence>
<keyword evidence="2" id="KW-1185">Reference proteome</keyword>
<reference evidence="2" key="1">
    <citation type="submission" date="2022-10" db="EMBL/GenBank/DDBJ databases">
        <title>Genome assembly of Pristionchus species.</title>
        <authorList>
            <person name="Yoshida K."/>
            <person name="Sommer R.J."/>
        </authorList>
    </citation>
    <scope>NUCLEOTIDE SEQUENCE [LARGE SCALE GENOMIC DNA]</scope>
    <source>
        <strain evidence="2">RS5460</strain>
    </source>
</reference>
<name>A0AAN4ZFH5_9BILA</name>
<proteinExistence type="predicted"/>
<gene>
    <name evidence="1" type="ORF">PMAYCL1PPCAC_10036</name>
</gene>
<accession>A0AAN4ZFH5</accession>
<dbReference type="Proteomes" id="UP001328107">
    <property type="component" value="Unassembled WGS sequence"/>
</dbReference>
<protein>
    <submittedName>
        <fullName evidence="1">Uncharacterized protein</fullName>
    </submittedName>
</protein>
<evidence type="ECO:0000313" key="2">
    <source>
        <dbReference type="Proteomes" id="UP001328107"/>
    </source>
</evidence>
<dbReference type="AlphaFoldDB" id="A0AAN4ZFH5"/>
<evidence type="ECO:0000313" key="1">
    <source>
        <dbReference type="EMBL" id="GMR39841.1"/>
    </source>
</evidence>